<dbReference type="Gene3D" id="3.40.309.10">
    <property type="entry name" value="Aldehyde Dehydrogenase, Chain A, domain 2"/>
    <property type="match status" value="1"/>
</dbReference>
<dbReference type="Gene3D" id="3.40.605.10">
    <property type="entry name" value="Aldehyde Dehydrogenase, Chain A, domain 1"/>
    <property type="match status" value="2"/>
</dbReference>
<protein>
    <submittedName>
        <fullName evidence="3">Putative Aldehyde dehydrogenase (NAD(+))</fullName>
        <ecNumber evidence="3">1.2.1.3</ecNumber>
    </submittedName>
</protein>
<dbReference type="InterPro" id="IPR016162">
    <property type="entry name" value="Ald_DH_N"/>
</dbReference>
<dbReference type="InterPro" id="IPR015590">
    <property type="entry name" value="Aldehyde_DH_dom"/>
</dbReference>
<dbReference type="PANTHER" id="PTHR42804">
    <property type="entry name" value="ALDEHYDE DEHYDROGENASE"/>
    <property type="match status" value="1"/>
</dbReference>
<evidence type="ECO:0000259" key="2">
    <source>
        <dbReference type="Pfam" id="PF00171"/>
    </source>
</evidence>
<dbReference type="PANTHER" id="PTHR42804:SF1">
    <property type="entry name" value="ALDEHYDE DEHYDROGENASE-RELATED"/>
    <property type="match status" value="1"/>
</dbReference>
<keyword evidence="3" id="KW-0560">Oxidoreductase</keyword>
<sequence>MSTHVGPVGLPIDGRERATREGWTVPVRSPATGEPLWELPDAGLEDAQDAVEAAWRAVHATGWSTDGPMRLKALLGFQEALLAESDRLVELLATETGIPVALRAGYVDEPVAALRAGPGRAAPKVTTVITPATSPIAVALDEVRRAVVAGGAVVLKPAPEAARAAIEVGRIALDFLPRGVLNVVATRDVDVAISLTLDRRVDEVAFTGSEVVAERVRDAATRARKRVRVDTGRPVSVRARDDADLETVVARTAVAVATNAGQACRIPTSVVVPAFRYMDARTAAIEAMDAVVVGDPHDPATVCGPLRSAVARDRVLRYVALARSEGADIARGGEALDRPGWWVAPTVVGGVAHDSRLVTEELLGPVLTVVTGA</sequence>
<evidence type="ECO:0000256" key="1">
    <source>
        <dbReference type="SAM" id="MobiDB-lite"/>
    </source>
</evidence>
<name>A0A2P2CK86_9ZZZZ</name>
<organism evidence="3">
    <name type="scientific">metagenome</name>
    <dbReference type="NCBI Taxonomy" id="256318"/>
    <lineage>
        <taxon>unclassified sequences</taxon>
        <taxon>metagenomes</taxon>
    </lineage>
</organism>
<dbReference type="AlphaFoldDB" id="A0A2P2CK86"/>
<feature type="region of interest" description="Disordered" evidence="1">
    <location>
        <begin position="1"/>
        <end position="21"/>
    </location>
</feature>
<dbReference type="SUPFAM" id="SSF53720">
    <property type="entry name" value="ALDH-like"/>
    <property type="match status" value="1"/>
</dbReference>
<dbReference type="GO" id="GO:0004029">
    <property type="term" value="F:aldehyde dehydrogenase (NAD+) activity"/>
    <property type="evidence" value="ECO:0007669"/>
    <property type="project" value="UniProtKB-EC"/>
</dbReference>
<accession>A0A2P2CK86</accession>
<dbReference type="EC" id="1.2.1.3" evidence="3"/>
<dbReference type="Pfam" id="PF00171">
    <property type="entry name" value="Aldedh"/>
    <property type="match status" value="1"/>
</dbReference>
<dbReference type="EMBL" id="CZKB01000028">
    <property type="protein sequence ID" value="CUR62367.1"/>
    <property type="molecule type" value="Genomic_DNA"/>
</dbReference>
<feature type="domain" description="Aldehyde dehydrogenase" evidence="2">
    <location>
        <begin position="24"/>
        <end position="370"/>
    </location>
</feature>
<dbReference type="InterPro" id="IPR016163">
    <property type="entry name" value="Ald_DH_C"/>
</dbReference>
<proteinExistence type="predicted"/>
<evidence type="ECO:0000313" key="3">
    <source>
        <dbReference type="EMBL" id="CUR62367.1"/>
    </source>
</evidence>
<reference evidence="3" key="1">
    <citation type="submission" date="2015-08" db="EMBL/GenBank/DDBJ databases">
        <authorList>
            <person name="Babu N.S."/>
            <person name="Beckwith C.J."/>
            <person name="Beseler K.G."/>
            <person name="Brison A."/>
            <person name="Carone J.V."/>
            <person name="Caskin T.P."/>
            <person name="Diamond M."/>
            <person name="Durham M.E."/>
            <person name="Foxe J.M."/>
            <person name="Go M."/>
            <person name="Henderson B.A."/>
            <person name="Jones I.B."/>
            <person name="McGettigan J.A."/>
            <person name="Micheletti S.J."/>
            <person name="Nasrallah M.E."/>
            <person name="Ortiz D."/>
            <person name="Piller C.R."/>
            <person name="Privatt S.R."/>
            <person name="Schneider S.L."/>
            <person name="Sharp S."/>
            <person name="Smith T.C."/>
            <person name="Stanton J.D."/>
            <person name="Ullery H.E."/>
            <person name="Wilson R.J."/>
            <person name="Serrano M.G."/>
            <person name="Buck G."/>
            <person name="Lee V."/>
            <person name="Wang Y."/>
            <person name="Carvalho R."/>
            <person name="Voegtly L."/>
            <person name="Shi R."/>
            <person name="Duckworth R."/>
            <person name="Johnson A."/>
            <person name="Loviza R."/>
            <person name="Walstead R."/>
            <person name="Shah Z."/>
            <person name="Kiflezghi M."/>
            <person name="Wade K."/>
            <person name="Ball S.L."/>
            <person name="Bradley K.W."/>
            <person name="Asai D.J."/>
            <person name="Bowman C.A."/>
            <person name="Russell D.A."/>
            <person name="Pope W.H."/>
            <person name="Jacobs-Sera D."/>
            <person name="Hendrix R.W."/>
            <person name="Hatfull G.F."/>
        </authorList>
    </citation>
    <scope>NUCLEOTIDE SEQUENCE</scope>
</reference>
<dbReference type="InterPro" id="IPR016161">
    <property type="entry name" value="Ald_DH/histidinol_DH"/>
</dbReference>
<gene>
    <name evidence="3" type="ORF">NOCA180011</name>
</gene>